<dbReference type="PANTHER" id="PTHR43133:SF8">
    <property type="entry name" value="RNA POLYMERASE SIGMA FACTOR HI_1459-RELATED"/>
    <property type="match status" value="1"/>
</dbReference>
<dbReference type="InterPro" id="IPR039425">
    <property type="entry name" value="RNA_pol_sigma-70-like"/>
</dbReference>
<dbReference type="GO" id="GO:0006352">
    <property type="term" value="P:DNA-templated transcription initiation"/>
    <property type="evidence" value="ECO:0007669"/>
    <property type="project" value="InterPro"/>
</dbReference>
<keyword evidence="2" id="KW-0805">Transcription regulation</keyword>
<dbReference type="Pfam" id="PF04542">
    <property type="entry name" value="Sigma70_r2"/>
    <property type="match status" value="1"/>
</dbReference>
<proteinExistence type="inferred from homology"/>
<keyword evidence="9" id="KW-1185">Reference proteome</keyword>
<evidence type="ECO:0000313" key="9">
    <source>
        <dbReference type="Proteomes" id="UP000297258"/>
    </source>
</evidence>
<keyword evidence="5" id="KW-0804">Transcription</keyword>
<dbReference type="InterPro" id="IPR013325">
    <property type="entry name" value="RNA_pol_sigma_r2"/>
</dbReference>
<gene>
    <name evidence="8" type="ORF">E4O92_01510</name>
</gene>
<evidence type="ECO:0000256" key="2">
    <source>
        <dbReference type="ARBA" id="ARBA00023015"/>
    </source>
</evidence>
<protein>
    <submittedName>
        <fullName evidence="8">RNA polymerase sigma factor</fullName>
    </submittedName>
</protein>
<dbReference type="CDD" id="cd06171">
    <property type="entry name" value="Sigma70_r4"/>
    <property type="match status" value="1"/>
</dbReference>
<evidence type="ECO:0000259" key="6">
    <source>
        <dbReference type="Pfam" id="PF04542"/>
    </source>
</evidence>
<feature type="domain" description="RNA polymerase sigma factor 70 region 4 type 2" evidence="7">
    <location>
        <begin position="129"/>
        <end position="179"/>
    </location>
</feature>
<dbReference type="InterPro" id="IPR013249">
    <property type="entry name" value="RNA_pol_sigma70_r4_t2"/>
</dbReference>
<name>A0A4Y9T581_9BURK</name>
<dbReference type="PANTHER" id="PTHR43133">
    <property type="entry name" value="RNA POLYMERASE ECF-TYPE SIGMA FACTO"/>
    <property type="match status" value="1"/>
</dbReference>
<dbReference type="Gene3D" id="1.10.10.10">
    <property type="entry name" value="Winged helix-like DNA-binding domain superfamily/Winged helix DNA-binding domain"/>
    <property type="match status" value="1"/>
</dbReference>
<comment type="caution">
    <text evidence="8">The sequence shown here is derived from an EMBL/GenBank/DDBJ whole genome shotgun (WGS) entry which is preliminary data.</text>
</comment>
<dbReference type="Gene3D" id="1.10.1740.10">
    <property type="match status" value="1"/>
</dbReference>
<dbReference type="InterPro" id="IPR007627">
    <property type="entry name" value="RNA_pol_sigma70_r2"/>
</dbReference>
<comment type="similarity">
    <text evidence="1">Belongs to the sigma-70 factor family. ECF subfamily.</text>
</comment>
<evidence type="ECO:0000256" key="4">
    <source>
        <dbReference type="ARBA" id="ARBA00023125"/>
    </source>
</evidence>
<evidence type="ECO:0000259" key="7">
    <source>
        <dbReference type="Pfam" id="PF08281"/>
    </source>
</evidence>
<dbReference type="Pfam" id="PF08281">
    <property type="entry name" value="Sigma70_r4_2"/>
    <property type="match status" value="1"/>
</dbReference>
<evidence type="ECO:0000313" key="8">
    <source>
        <dbReference type="EMBL" id="TFW35662.1"/>
    </source>
</evidence>
<dbReference type="SUPFAM" id="SSF88946">
    <property type="entry name" value="Sigma2 domain of RNA polymerase sigma factors"/>
    <property type="match status" value="1"/>
</dbReference>
<keyword evidence="3" id="KW-0731">Sigma factor</keyword>
<feature type="domain" description="RNA polymerase sigma-70 region 2" evidence="6">
    <location>
        <begin position="25"/>
        <end position="93"/>
    </location>
</feature>
<dbReference type="EMBL" id="SPUM01000008">
    <property type="protein sequence ID" value="TFW35662.1"/>
    <property type="molecule type" value="Genomic_DNA"/>
</dbReference>
<keyword evidence="4" id="KW-0238">DNA-binding</keyword>
<dbReference type="AlphaFoldDB" id="A0A4Y9T581"/>
<evidence type="ECO:0000256" key="5">
    <source>
        <dbReference type="ARBA" id="ARBA00023163"/>
    </source>
</evidence>
<evidence type="ECO:0000256" key="1">
    <source>
        <dbReference type="ARBA" id="ARBA00010641"/>
    </source>
</evidence>
<dbReference type="InterPro" id="IPR014284">
    <property type="entry name" value="RNA_pol_sigma-70_dom"/>
</dbReference>
<dbReference type="GO" id="GO:0003677">
    <property type="term" value="F:DNA binding"/>
    <property type="evidence" value="ECO:0007669"/>
    <property type="project" value="UniProtKB-KW"/>
</dbReference>
<dbReference type="InterPro" id="IPR013324">
    <property type="entry name" value="RNA_pol_sigma_r3/r4-like"/>
</dbReference>
<dbReference type="GO" id="GO:0016987">
    <property type="term" value="F:sigma factor activity"/>
    <property type="evidence" value="ECO:0007669"/>
    <property type="project" value="UniProtKB-KW"/>
</dbReference>
<reference evidence="8 9" key="1">
    <citation type="submission" date="2019-03" db="EMBL/GenBank/DDBJ databases">
        <title>Draft genome of Massilia hortus sp. nov., a novel bacterial species of the Oxalobacteraceae family.</title>
        <authorList>
            <person name="Peta V."/>
            <person name="Raths R."/>
            <person name="Bucking H."/>
        </authorList>
    </citation>
    <scope>NUCLEOTIDE SEQUENCE [LARGE SCALE GENOMIC DNA]</scope>
    <source>
        <strain evidence="8 9">ONC3</strain>
    </source>
</reference>
<organism evidence="8 9">
    <name type="scientific">Massilia horti</name>
    <dbReference type="NCBI Taxonomy" id="2562153"/>
    <lineage>
        <taxon>Bacteria</taxon>
        <taxon>Pseudomonadati</taxon>
        <taxon>Pseudomonadota</taxon>
        <taxon>Betaproteobacteria</taxon>
        <taxon>Burkholderiales</taxon>
        <taxon>Oxalobacteraceae</taxon>
        <taxon>Telluria group</taxon>
        <taxon>Massilia</taxon>
    </lineage>
</organism>
<dbReference type="OrthoDB" id="9784272at2"/>
<dbReference type="NCBIfam" id="TIGR02937">
    <property type="entry name" value="sigma70-ECF"/>
    <property type="match status" value="1"/>
</dbReference>
<dbReference type="InterPro" id="IPR036388">
    <property type="entry name" value="WH-like_DNA-bd_sf"/>
</dbReference>
<dbReference type="SUPFAM" id="SSF88659">
    <property type="entry name" value="Sigma3 and sigma4 domains of RNA polymerase sigma factors"/>
    <property type="match status" value="1"/>
</dbReference>
<sequence>MVTEPDDNQLLRAIRQGDAAAFQSLYWRHRSGLYSFALLHCGAPDVAADVVQDVFMGLLNDSYAFDPLRGMLANFLYGVARNLVLRHARQNERWVQPDEDEDGDSVVEPVNEAAGPLAKVLDIEATEHLQRALSQLAPHYRDVLILFELHELSYQEIAGICQLEIGTVRSRLSRGRAALSKALTPYRALDLNTA</sequence>
<dbReference type="Proteomes" id="UP000297258">
    <property type="component" value="Unassembled WGS sequence"/>
</dbReference>
<accession>A0A4Y9T581</accession>
<evidence type="ECO:0000256" key="3">
    <source>
        <dbReference type="ARBA" id="ARBA00023082"/>
    </source>
</evidence>